<sequence length="180" mass="19813">MVHHMQRLVALMQVVHVVCNGQPQQTAPLPVCPPGEAWPLEVVEGQQVEVTQLTEVLHSSPSIVLAEPSPARLNTGVVVALAPLLGGQMYPDPGNERWLHVWVRPSVRGLLKAWHQAASKRGGLLYSLRTLADGHWVLQFQDGDRLTYAVELAKVELARLLSVYKEQLGAAVNDVFNLLL</sequence>
<dbReference type="Proteomes" id="UP000485058">
    <property type="component" value="Unassembled WGS sequence"/>
</dbReference>
<proteinExistence type="predicted"/>
<organism evidence="2 3">
    <name type="scientific">Haematococcus lacustris</name>
    <name type="common">Green alga</name>
    <name type="synonym">Haematococcus pluvialis</name>
    <dbReference type="NCBI Taxonomy" id="44745"/>
    <lineage>
        <taxon>Eukaryota</taxon>
        <taxon>Viridiplantae</taxon>
        <taxon>Chlorophyta</taxon>
        <taxon>core chlorophytes</taxon>
        <taxon>Chlorophyceae</taxon>
        <taxon>CS clade</taxon>
        <taxon>Chlamydomonadales</taxon>
        <taxon>Haematococcaceae</taxon>
        <taxon>Haematococcus</taxon>
    </lineage>
</organism>
<evidence type="ECO:0000313" key="2">
    <source>
        <dbReference type="EMBL" id="GFH12996.1"/>
    </source>
</evidence>
<comment type="caution">
    <text evidence="2">The sequence shown here is derived from an EMBL/GenBank/DDBJ whole genome shotgun (WGS) entry which is preliminary data.</text>
</comment>
<keyword evidence="1" id="KW-0732">Signal</keyword>
<evidence type="ECO:0000313" key="3">
    <source>
        <dbReference type="Proteomes" id="UP000485058"/>
    </source>
</evidence>
<dbReference type="EMBL" id="BLLF01000563">
    <property type="protein sequence ID" value="GFH12996.1"/>
    <property type="molecule type" value="Genomic_DNA"/>
</dbReference>
<reference evidence="2 3" key="1">
    <citation type="submission" date="2020-02" db="EMBL/GenBank/DDBJ databases">
        <title>Draft genome sequence of Haematococcus lacustris strain NIES-144.</title>
        <authorList>
            <person name="Morimoto D."/>
            <person name="Nakagawa S."/>
            <person name="Yoshida T."/>
            <person name="Sawayama S."/>
        </authorList>
    </citation>
    <scope>NUCLEOTIDE SEQUENCE [LARGE SCALE GENOMIC DNA]</scope>
    <source>
        <strain evidence="2 3">NIES-144</strain>
    </source>
</reference>
<name>A0A699Z144_HAELA</name>
<dbReference type="PANTHER" id="PTHR21481">
    <property type="entry name" value="PROTEIN CLEC16A"/>
    <property type="match status" value="1"/>
</dbReference>
<feature type="chain" id="PRO_5025683546" evidence="1">
    <location>
        <begin position="21"/>
        <end position="180"/>
    </location>
</feature>
<dbReference type="AlphaFoldDB" id="A0A699Z144"/>
<dbReference type="GO" id="GO:0005770">
    <property type="term" value="C:late endosome"/>
    <property type="evidence" value="ECO:0007669"/>
    <property type="project" value="TreeGrafter"/>
</dbReference>
<accession>A0A699Z144</accession>
<dbReference type="GO" id="GO:0005794">
    <property type="term" value="C:Golgi apparatus"/>
    <property type="evidence" value="ECO:0007669"/>
    <property type="project" value="TreeGrafter"/>
</dbReference>
<dbReference type="GO" id="GO:1901096">
    <property type="term" value="P:regulation of autophagosome maturation"/>
    <property type="evidence" value="ECO:0007669"/>
    <property type="project" value="TreeGrafter"/>
</dbReference>
<dbReference type="PANTHER" id="PTHR21481:SF0">
    <property type="entry name" value="PROTEIN CLEC16A"/>
    <property type="match status" value="1"/>
</dbReference>
<dbReference type="InterPro" id="IPR039272">
    <property type="entry name" value="CLEC16A/TT9"/>
</dbReference>
<keyword evidence="3" id="KW-1185">Reference proteome</keyword>
<protein>
    <submittedName>
        <fullName evidence="2">FPL domain-containing protein</fullName>
    </submittedName>
</protein>
<dbReference type="GO" id="GO:0016197">
    <property type="term" value="P:endosomal transport"/>
    <property type="evidence" value="ECO:0007669"/>
    <property type="project" value="TreeGrafter"/>
</dbReference>
<gene>
    <name evidence="2" type="ORF">HaLaN_08792</name>
</gene>
<feature type="signal peptide" evidence="1">
    <location>
        <begin position="1"/>
        <end position="20"/>
    </location>
</feature>
<evidence type="ECO:0000256" key="1">
    <source>
        <dbReference type="SAM" id="SignalP"/>
    </source>
</evidence>
<dbReference type="GO" id="GO:0007034">
    <property type="term" value="P:vacuolar transport"/>
    <property type="evidence" value="ECO:0007669"/>
    <property type="project" value="TreeGrafter"/>
</dbReference>